<dbReference type="STRING" id="1462996.AWM70_19345"/>
<evidence type="ECO:0000259" key="2">
    <source>
        <dbReference type="Pfam" id="PF13349"/>
    </source>
</evidence>
<dbReference type="EMBL" id="CP014167">
    <property type="protein sequence ID" value="ANS76461.1"/>
    <property type="molecule type" value="Genomic_DNA"/>
</dbReference>
<dbReference type="PROSITE" id="PS51257">
    <property type="entry name" value="PROKAR_LIPOPROTEIN"/>
    <property type="match status" value="1"/>
</dbReference>
<keyword evidence="4" id="KW-1185">Reference proteome</keyword>
<dbReference type="KEGG" id="pyg:AWM70_19345"/>
<proteinExistence type="predicted"/>
<sequence length="375" mass="39551">MRRDRQWTKLLAGVSLGLMLLSTGCTHETGLNGKEKGLAAAAAEELAGVLDSSETGTSGMPESAGVPKSPETPGTLEDDGAIRTVTDVQKFTFDKGVMTEEITSKLKKVAISNENGTVQLKQGTGTQLEIHTIIEVGKATQEEAKSLAAQSEVQVKQERRQNLTISASTRSSKSQSGHEVSIHMIISLPQTFKADLKGKIGNGDVVISDLPETGKIKWVTDNGSQTISRVGADLTLQSGNGRIQVQDARRNVKAEVSNGQIEAVQVGGALDTKISRGQLVVQEAASTVKAAVETGNIAIASSQVGGNWQVSSEVGDIRLAWPKEASVKVAAAASLGQVYSDFDLKLNKNRASGSLNKGKYSIKASTLGQIQLQES</sequence>
<dbReference type="InterPro" id="IPR025164">
    <property type="entry name" value="Toastrack_DUF4097"/>
</dbReference>
<evidence type="ECO:0000256" key="1">
    <source>
        <dbReference type="SAM" id="MobiDB-lite"/>
    </source>
</evidence>
<dbReference type="Proteomes" id="UP000092573">
    <property type="component" value="Chromosome"/>
</dbReference>
<accession>A0A1B1N4T8</accession>
<reference evidence="3 4" key="1">
    <citation type="submission" date="2016-01" db="EMBL/GenBank/DDBJ databases">
        <title>Complete Genome Sequence of Paenibacillus yonginensis DCY84, a novel Plant Growth-Promoting Bacteria with Elicitation of Induced Systemic Resistance.</title>
        <authorList>
            <person name="Kim Y.J."/>
            <person name="Yang D.C."/>
            <person name="Sukweenadhi J."/>
        </authorList>
    </citation>
    <scope>NUCLEOTIDE SEQUENCE [LARGE SCALE GENOMIC DNA]</scope>
    <source>
        <strain evidence="3 4">DCY84</strain>
    </source>
</reference>
<dbReference type="Pfam" id="PF13349">
    <property type="entry name" value="DUF4097"/>
    <property type="match status" value="1"/>
</dbReference>
<feature type="region of interest" description="Disordered" evidence="1">
    <location>
        <begin position="50"/>
        <end position="77"/>
    </location>
</feature>
<evidence type="ECO:0000313" key="4">
    <source>
        <dbReference type="Proteomes" id="UP000092573"/>
    </source>
</evidence>
<evidence type="ECO:0000313" key="3">
    <source>
        <dbReference type="EMBL" id="ANS76461.1"/>
    </source>
</evidence>
<protein>
    <recommendedName>
        <fullName evidence="2">DUF4097 domain-containing protein</fullName>
    </recommendedName>
</protein>
<feature type="domain" description="DUF4097" evidence="2">
    <location>
        <begin position="107"/>
        <end position="365"/>
    </location>
</feature>
<name>A0A1B1N4T8_9BACL</name>
<gene>
    <name evidence="3" type="ORF">AWM70_19345</name>
</gene>
<dbReference type="AlphaFoldDB" id="A0A1B1N4T8"/>
<organism evidence="3 4">
    <name type="scientific">Paenibacillus yonginensis</name>
    <dbReference type="NCBI Taxonomy" id="1462996"/>
    <lineage>
        <taxon>Bacteria</taxon>
        <taxon>Bacillati</taxon>
        <taxon>Bacillota</taxon>
        <taxon>Bacilli</taxon>
        <taxon>Bacillales</taxon>
        <taxon>Paenibacillaceae</taxon>
        <taxon>Paenibacillus</taxon>
    </lineage>
</organism>